<evidence type="ECO:0000259" key="2">
    <source>
        <dbReference type="Pfam" id="PF01551"/>
    </source>
</evidence>
<keyword evidence="1" id="KW-0812">Transmembrane</keyword>
<proteinExistence type="predicted"/>
<accession>A0ABW5MSB4</accession>
<dbReference type="InterPro" id="IPR011055">
    <property type="entry name" value="Dup_hybrid_motif"/>
</dbReference>
<evidence type="ECO:0000313" key="4">
    <source>
        <dbReference type="Proteomes" id="UP001597526"/>
    </source>
</evidence>
<dbReference type="InterPro" id="IPR016047">
    <property type="entry name" value="M23ase_b-sheet_dom"/>
</dbReference>
<dbReference type="PANTHER" id="PTHR21666:SF270">
    <property type="entry name" value="MUREIN HYDROLASE ACTIVATOR ENVC"/>
    <property type="match status" value="1"/>
</dbReference>
<dbReference type="PANTHER" id="PTHR21666">
    <property type="entry name" value="PEPTIDASE-RELATED"/>
    <property type="match status" value="1"/>
</dbReference>
<dbReference type="GO" id="GO:0016787">
    <property type="term" value="F:hydrolase activity"/>
    <property type="evidence" value="ECO:0007669"/>
    <property type="project" value="UniProtKB-KW"/>
</dbReference>
<dbReference type="EC" id="3.4.24.-" evidence="3"/>
<evidence type="ECO:0000256" key="1">
    <source>
        <dbReference type="SAM" id="Phobius"/>
    </source>
</evidence>
<protein>
    <submittedName>
        <fullName evidence="3">M23 family metallopeptidase</fullName>
        <ecNumber evidence="3">3.4.24.-</ecNumber>
    </submittedName>
</protein>
<keyword evidence="3" id="KW-0378">Hydrolase</keyword>
<sequence length="269" mass="30530">MWHRNLRSKFRSLTENWRANYGFDRVQQQIDSKDTSHFTPNNGYYWAFIGLFFLSWGLGFFWADDSIYSQVIIERSPTLSLENRQTLQGDMLYKGMALKLSEITDFAQTEKLLRFFAMRPSILDSVPSCVPLYKESFVVSSPYGQRFHPVHRFTQHHFGVDLAATAGTPIYCTAAGTVTHVGNDPKGHGLHVIVTHAHGFVTLYGHMDQVAVTIGEKVPPHEYIGTVGNSGLSTGPHLHYETIKDGNRLDPAPSFNIKYEVYRRLSQTN</sequence>
<dbReference type="Proteomes" id="UP001597526">
    <property type="component" value="Unassembled WGS sequence"/>
</dbReference>
<gene>
    <name evidence="3" type="ORF">ACFSQJ_04140</name>
</gene>
<dbReference type="Pfam" id="PF01551">
    <property type="entry name" value="Peptidase_M23"/>
    <property type="match status" value="1"/>
</dbReference>
<comment type="caution">
    <text evidence="3">The sequence shown here is derived from an EMBL/GenBank/DDBJ whole genome shotgun (WGS) entry which is preliminary data.</text>
</comment>
<keyword evidence="1" id="KW-1133">Transmembrane helix</keyword>
<keyword evidence="4" id="KW-1185">Reference proteome</keyword>
<dbReference type="RefSeq" id="WP_377765814.1">
    <property type="nucleotide sequence ID" value="NZ_JBHULB010000007.1"/>
</dbReference>
<dbReference type="CDD" id="cd12797">
    <property type="entry name" value="M23_peptidase"/>
    <property type="match status" value="1"/>
</dbReference>
<feature type="transmembrane region" description="Helical" evidence="1">
    <location>
        <begin position="43"/>
        <end position="63"/>
    </location>
</feature>
<evidence type="ECO:0000313" key="3">
    <source>
        <dbReference type="EMBL" id="MFD2586105.1"/>
    </source>
</evidence>
<reference evidence="4" key="1">
    <citation type="journal article" date="2019" name="Int. J. Syst. Evol. Microbiol.">
        <title>The Global Catalogue of Microorganisms (GCM) 10K type strain sequencing project: providing services to taxonomists for standard genome sequencing and annotation.</title>
        <authorList>
            <consortium name="The Broad Institute Genomics Platform"/>
            <consortium name="The Broad Institute Genome Sequencing Center for Infectious Disease"/>
            <person name="Wu L."/>
            <person name="Ma J."/>
        </authorList>
    </citation>
    <scope>NUCLEOTIDE SEQUENCE [LARGE SCALE GENOMIC DNA]</scope>
    <source>
        <strain evidence="4">KCTC 52368</strain>
    </source>
</reference>
<organism evidence="3 4">
    <name type="scientific">Croceitalea marina</name>
    <dbReference type="NCBI Taxonomy" id="1775166"/>
    <lineage>
        <taxon>Bacteria</taxon>
        <taxon>Pseudomonadati</taxon>
        <taxon>Bacteroidota</taxon>
        <taxon>Flavobacteriia</taxon>
        <taxon>Flavobacteriales</taxon>
        <taxon>Flavobacteriaceae</taxon>
        <taxon>Croceitalea</taxon>
    </lineage>
</organism>
<dbReference type="SUPFAM" id="SSF51261">
    <property type="entry name" value="Duplicated hybrid motif"/>
    <property type="match status" value="1"/>
</dbReference>
<feature type="domain" description="M23ase beta-sheet core" evidence="2">
    <location>
        <begin position="156"/>
        <end position="251"/>
    </location>
</feature>
<name>A0ABW5MSB4_9FLAO</name>
<dbReference type="InterPro" id="IPR050570">
    <property type="entry name" value="Cell_wall_metabolism_enzyme"/>
</dbReference>
<dbReference type="Gene3D" id="2.70.70.10">
    <property type="entry name" value="Glucose Permease (Domain IIA)"/>
    <property type="match status" value="1"/>
</dbReference>
<keyword evidence="1" id="KW-0472">Membrane</keyword>
<dbReference type="EMBL" id="JBHULB010000007">
    <property type="protein sequence ID" value="MFD2586105.1"/>
    <property type="molecule type" value="Genomic_DNA"/>
</dbReference>